<evidence type="ECO:0000313" key="9">
    <source>
        <dbReference type="Proteomes" id="UP000315889"/>
    </source>
</evidence>
<evidence type="ECO:0000259" key="7">
    <source>
        <dbReference type="Pfam" id="PF13861"/>
    </source>
</evidence>
<dbReference type="InterPro" id="IPR005648">
    <property type="entry name" value="FlgD"/>
</dbReference>
<dbReference type="EMBL" id="SHBP01000006">
    <property type="protein sequence ID" value="RZO20089.1"/>
    <property type="molecule type" value="Genomic_DNA"/>
</dbReference>
<feature type="domain" description="FlgD/Vpr Ig-like" evidence="6">
    <location>
        <begin position="114"/>
        <end position="179"/>
    </location>
</feature>
<name>A0A520MFT5_9GAMM</name>
<comment type="function">
    <text evidence="4 5">Required for flagellar hook formation. May act as a scaffolding protein.</text>
</comment>
<dbReference type="Gene3D" id="2.60.40.4070">
    <property type="match status" value="1"/>
</dbReference>
<dbReference type="Gene3D" id="2.30.30.910">
    <property type="match status" value="1"/>
</dbReference>
<sequence length="228" mass="24256">MIDSTISSSFLTTAQYSSQQVNASSEQQELGRDAFLQLLTTQLNNQDPLDPMDNEAFVAQLAQFSSVEGIKGMQSSLENMVSGMRQDQMMAGASLVGKKVSVEGGLFEGGNGIKTNASINLESGADAVIVNIYDRANGNLVFSETLGSQMPGDLKISWEGISNTGEMVASGNYLMSASTIVNGRQQSIPVSTLSQVKSVKWDPSTQQLSLEVNDGKFVPLSSIARISA</sequence>
<dbReference type="InterPro" id="IPR025965">
    <property type="entry name" value="FlgD/Vpr_Ig-like"/>
</dbReference>
<dbReference type="Pfam" id="PF03963">
    <property type="entry name" value="FlgD"/>
    <property type="match status" value="1"/>
</dbReference>
<evidence type="ECO:0000256" key="1">
    <source>
        <dbReference type="ARBA" id="ARBA00010577"/>
    </source>
</evidence>
<evidence type="ECO:0000256" key="3">
    <source>
        <dbReference type="ARBA" id="ARBA00022795"/>
    </source>
</evidence>
<dbReference type="Proteomes" id="UP000315889">
    <property type="component" value="Unassembled WGS sequence"/>
</dbReference>
<dbReference type="AlphaFoldDB" id="A0A520MFT5"/>
<evidence type="ECO:0000256" key="4">
    <source>
        <dbReference type="ARBA" id="ARBA00024746"/>
    </source>
</evidence>
<dbReference type="InterPro" id="IPR025963">
    <property type="entry name" value="FLgD_Tudor"/>
</dbReference>
<accession>A0A520MFT5</accession>
<reference evidence="8 9" key="1">
    <citation type="submission" date="2019-02" db="EMBL/GenBank/DDBJ databases">
        <title>Prokaryotic population dynamics and viral predation in marine succession experiment using metagenomics: the confinement effect.</title>
        <authorList>
            <person name="Haro-Moreno J.M."/>
            <person name="Rodriguez-Valera F."/>
            <person name="Lopez-Perez M."/>
        </authorList>
    </citation>
    <scope>NUCLEOTIDE SEQUENCE [LARGE SCALE GENOMIC DNA]</scope>
    <source>
        <strain evidence="8">MED-G170</strain>
    </source>
</reference>
<dbReference type="Pfam" id="PF13861">
    <property type="entry name" value="FLgD_tudor"/>
    <property type="match status" value="1"/>
</dbReference>
<dbReference type="GO" id="GO:0044781">
    <property type="term" value="P:bacterial-type flagellum organization"/>
    <property type="evidence" value="ECO:0007669"/>
    <property type="project" value="UniProtKB-UniRule"/>
</dbReference>
<comment type="similarity">
    <text evidence="1 5">Belongs to the FlgD family.</text>
</comment>
<evidence type="ECO:0000259" key="6">
    <source>
        <dbReference type="Pfam" id="PF13860"/>
    </source>
</evidence>
<keyword evidence="3 5" id="KW-1005">Bacterial flagellum biogenesis</keyword>
<protein>
    <recommendedName>
        <fullName evidence="2 5">Basal-body rod modification protein FlgD</fullName>
    </recommendedName>
</protein>
<proteinExistence type="inferred from homology"/>
<organism evidence="8 9">
    <name type="scientific">SAR92 clade bacterium</name>
    <dbReference type="NCBI Taxonomy" id="2315479"/>
    <lineage>
        <taxon>Bacteria</taxon>
        <taxon>Pseudomonadati</taxon>
        <taxon>Pseudomonadota</taxon>
        <taxon>Gammaproteobacteria</taxon>
        <taxon>Cellvibrionales</taxon>
        <taxon>Porticoccaceae</taxon>
        <taxon>SAR92 clade</taxon>
    </lineage>
</organism>
<dbReference type="Pfam" id="PF13860">
    <property type="entry name" value="FlgD_ig"/>
    <property type="match status" value="1"/>
</dbReference>
<evidence type="ECO:0000256" key="5">
    <source>
        <dbReference type="RuleBase" id="RU362076"/>
    </source>
</evidence>
<feature type="domain" description="FlgD Tudor-like" evidence="7">
    <location>
        <begin position="87"/>
        <end position="223"/>
    </location>
</feature>
<evidence type="ECO:0000256" key="2">
    <source>
        <dbReference type="ARBA" id="ARBA00016013"/>
    </source>
</evidence>
<gene>
    <name evidence="8" type="ORF">EVB03_05690</name>
</gene>
<comment type="caution">
    <text evidence="8">The sequence shown here is derived from an EMBL/GenBank/DDBJ whole genome shotgun (WGS) entry which is preliminary data.</text>
</comment>
<evidence type="ECO:0000313" key="8">
    <source>
        <dbReference type="EMBL" id="RZO20089.1"/>
    </source>
</evidence>